<keyword evidence="3" id="KW-1185">Reference proteome</keyword>
<keyword evidence="1" id="KW-0732">Signal</keyword>
<evidence type="ECO:0000256" key="1">
    <source>
        <dbReference type="SAM" id="SignalP"/>
    </source>
</evidence>
<accession>A0A4U8UIC4</accession>
<reference evidence="2 3" key="1">
    <citation type="journal article" date="2014" name="Genome Announc.">
        <title>Draft genome sequences of eight enterohepatic helicobacter species isolated from both laboratory and wild rodents.</title>
        <authorList>
            <person name="Sheh A."/>
            <person name="Shen Z."/>
            <person name="Fox J.G."/>
        </authorList>
    </citation>
    <scope>NUCLEOTIDE SEQUENCE [LARGE SCALE GENOMIC DNA]</scope>
    <source>
        <strain evidence="2 3">MIT-03-7007</strain>
    </source>
</reference>
<protein>
    <recommendedName>
        <fullName evidence="4">Lipoprotein</fullName>
    </recommendedName>
</protein>
<comment type="caution">
    <text evidence="2">The sequence shown here is derived from an EMBL/GenBank/DDBJ whole genome shotgun (WGS) entry which is preliminary data.</text>
</comment>
<organism evidence="2 3">
    <name type="scientific">Helicobacter apodemus</name>
    <dbReference type="NCBI Taxonomy" id="135569"/>
    <lineage>
        <taxon>Bacteria</taxon>
        <taxon>Pseudomonadati</taxon>
        <taxon>Campylobacterota</taxon>
        <taxon>Epsilonproteobacteria</taxon>
        <taxon>Campylobacterales</taxon>
        <taxon>Helicobacteraceae</taxon>
        <taxon>Helicobacter</taxon>
    </lineage>
</organism>
<dbReference type="EMBL" id="JRPC02000014">
    <property type="protein sequence ID" value="TLE15712.1"/>
    <property type="molecule type" value="Genomic_DNA"/>
</dbReference>
<evidence type="ECO:0008006" key="4">
    <source>
        <dbReference type="Google" id="ProtNLM"/>
    </source>
</evidence>
<evidence type="ECO:0000313" key="2">
    <source>
        <dbReference type="EMBL" id="TLE15712.1"/>
    </source>
</evidence>
<name>A0A4U8UIC4_9HELI</name>
<sequence>MMTKKTISLVLAGMLFGSSLAVAQTTTLVDSPQIASTAGYGTNYTITSPVGNTEFQGNHRNSNTPAVPLQGIEAGGDDIVIPNAPMITPSSIIEINAIGMGVAPESTLSPAQALALAKRAAIVDAYRQIGEKMYGIRVNAQDTVRDMVLKNSTVKTKVMAIIRNAEIIETVYKDGLCQVSMELKLDGKRWYRILTGEEF</sequence>
<gene>
    <name evidence="2" type="ORF">LS72_006430</name>
</gene>
<feature type="signal peptide" evidence="1">
    <location>
        <begin position="1"/>
        <end position="23"/>
    </location>
</feature>
<dbReference type="AlphaFoldDB" id="A0A4U8UIC4"/>
<feature type="chain" id="PRO_5020779795" description="Lipoprotein" evidence="1">
    <location>
        <begin position="24"/>
        <end position="199"/>
    </location>
</feature>
<dbReference type="Proteomes" id="UP000029920">
    <property type="component" value="Unassembled WGS sequence"/>
</dbReference>
<proteinExistence type="predicted"/>
<evidence type="ECO:0000313" key="3">
    <source>
        <dbReference type="Proteomes" id="UP000029920"/>
    </source>
</evidence>